<accession>M7Z3A0</accession>
<sequence>MHALDQDGTAEPVALLPRSPNLAKIRLVLPHRPPWSSSLAPKIAERNTAGERILITTSMNIAA</sequence>
<organism evidence="1">
    <name type="scientific">Triticum urartu</name>
    <name type="common">Red wild einkorn</name>
    <name type="synonym">Crithodium urartu</name>
    <dbReference type="NCBI Taxonomy" id="4572"/>
    <lineage>
        <taxon>Eukaryota</taxon>
        <taxon>Viridiplantae</taxon>
        <taxon>Streptophyta</taxon>
        <taxon>Embryophyta</taxon>
        <taxon>Tracheophyta</taxon>
        <taxon>Spermatophyta</taxon>
        <taxon>Magnoliopsida</taxon>
        <taxon>Liliopsida</taxon>
        <taxon>Poales</taxon>
        <taxon>Poaceae</taxon>
        <taxon>BOP clade</taxon>
        <taxon>Pooideae</taxon>
        <taxon>Triticodae</taxon>
        <taxon>Triticeae</taxon>
        <taxon>Triticinae</taxon>
        <taxon>Triticum</taxon>
    </lineage>
</organism>
<dbReference type="EMBL" id="KD182779">
    <property type="protein sequence ID" value="EMS54432.1"/>
    <property type="molecule type" value="Genomic_DNA"/>
</dbReference>
<name>M7Z3A0_TRIUA</name>
<protein>
    <submittedName>
        <fullName evidence="1">Uncharacterized protein</fullName>
    </submittedName>
</protein>
<proteinExistence type="predicted"/>
<dbReference type="AlphaFoldDB" id="M7Z3A0"/>
<reference evidence="1" key="1">
    <citation type="journal article" date="2013" name="Nature">
        <title>Draft genome of the wheat A-genome progenitor Triticum urartu.</title>
        <authorList>
            <person name="Ling H.Q."/>
            <person name="Zhao S."/>
            <person name="Liu D."/>
            <person name="Wang J."/>
            <person name="Sun H."/>
            <person name="Zhang C."/>
            <person name="Fan H."/>
            <person name="Li D."/>
            <person name="Dong L."/>
            <person name="Tao Y."/>
            <person name="Gao C."/>
            <person name="Wu H."/>
            <person name="Li Y."/>
            <person name="Cui Y."/>
            <person name="Guo X."/>
            <person name="Zheng S."/>
            <person name="Wang B."/>
            <person name="Yu K."/>
            <person name="Liang Q."/>
            <person name="Yang W."/>
            <person name="Lou X."/>
            <person name="Chen J."/>
            <person name="Feng M."/>
            <person name="Jian J."/>
            <person name="Zhang X."/>
            <person name="Luo G."/>
            <person name="Jiang Y."/>
            <person name="Liu J."/>
            <person name="Wang Z."/>
            <person name="Sha Y."/>
            <person name="Zhang B."/>
            <person name="Wu H."/>
            <person name="Tang D."/>
            <person name="Shen Q."/>
            <person name="Xue P."/>
            <person name="Zou S."/>
            <person name="Wang X."/>
            <person name="Liu X."/>
            <person name="Wang F."/>
            <person name="Yang Y."/>
            <person name="An X."/>
            <person name="Dong Z."/>
            <person name="Zhang K."/>
            <person name="Zhang X."/>
            <person name="Luo M.C."/>
            <person name="Dvorak J."/>
            <person name="Tong Y."/>
            <person name="Wang J."/>
            <person name="Yang H."/>
            <person name="Li Z."/>
            <person name="Wang D."/>
            <person name="Zhang A."/>
            <person name="Wang J."/>
        </authorList>
    </citation>
    <scope>NUCLEOTIDE SEQUENCE</scope>
</reference>
<gene>
    <name evidence="1" type="ORF">TRIUR3_34428</name>
</gene>
<evidence type="ECO:0000313" key="1">
    <source>
        <dbReference type="EMBL" id="EMS54432.1"/>
    </source>
</evidence>